<organism evidence="2 3">
    <name type="scientific">Amorphotheca resinae ATCC 22711</name>
    <dbReference type="NCBI Taxonomy" id="857342"/>
    <lineage>
        <taxon>Eukaryota</taxon>
        <taxon>Fungi</taxon>
        <taxon>Dikarya</taxon>
        <taxon>Ascomycota</taxon>
        <taxon>Pezizomycotina</taxon>
        <taxon>Leotiomycetes</taxon>
        <taxon>Helotiales</taxon>
        <taxon>Amorphothecaceae</taxon>
        <taxon>Amorphotheca</taxon>
    </lineage>
</organism>
<proteinExistence type="predicted"/>
<gene>
    <name evidence="2" type="ORF">M430DRAFT_21436</name>
</gene>
<keyword evidence="1" id="KW-0812">Transmembrane</keyword>
<feature type="transmembrane region" description="Helical" evidence="1">
    <location>
        <begin position="205"/>
        <end position="227"/>
    </location>
</feature>
<protein>
    <submittedName>
        <fullName evidence="2">Uncharacterized protein</fullName>
    </submittedName>
</protein>
<dbReference type="Proteomes" id="UP000241818">
    <property type="component" value="Unassembled WGS sequence"/>
</dbReference>
<dbReference type="RefSeq" id="XP_024718339.1">
    <property type="nucleotide sequence ID" value="XM_024864513.1"/>
</dbReference>
<evidence type="ECO:0000256" key="1">
    <source>
        <dbReference type="SAM" id="Phobius"/>
    </source>
</evidence>
<keyword evidence="3" id="KW-1185">Reference proteome</keyword>
<keyword evidence="1" id="KW-1133">Transmembrane helix</keyword>
<sequence length="230" mass="25498">MRRAISKILATWVHEVVLLEGIVGALLMTGSRRQDGGSVVLRREIVSAGKLISNATGGLSSQHRGRDNHRLEEIREDEICCGSGRSYLFPLGYSPLSRQAFAFAAMPPFSRISRDPPQCLAVRPTQPIITRERVPRCVIVSGKRKASRELDSIITMSPFQHPGTRRQGAGATGNALICSNPTLFAPEKFHTRRFACFLNEVLTNALIHAGQLFWIFLIRLSVLLRILSNP</sequence>
<evidence type="ECO:0000313" key="3">
    <source>
        <dbReference type="Proteomes" id="UP000241818"/>
    </source>
</evidence>
<keyword evidence="1" id="KW-0472">Membrane</keyword>
<dbReference type="InParanoid" id="A0A2T3AUK7"/>
<reference evidence="2 3" key="1">
    <citation type="journal article" date="2018" name="New Phytol.">
        <title>Comparative genomics and transcriptomics depict ericoid mycorrhizal fungi as versatile saprotrophs and plant mutualists.</title>
        <authorList>
            <person name="Martino E."/>
            <person name="Morin E."/>
            <person name="Grelet G.A."/>
            <person name="Kuo A."/>
            <person name="Kohler A."/>
            <person name="Daghino S."/>
            <person name="Barry K.W."/>
            <person name="Cichocki N."/>
            <person name="Clum A."/>
            <person name="Dockter R.B."/>
            <person name="Hainaut M."/>
            <person name="Kuo R.C."/>
            <person name="LaButti K."/>
            <person name="Lindahl B.D."/>
            <person name="Lindquist E.A."/>
            <person name="Lipzen A."/>
            <person name="Khouja H.R."/>
            <person name="Magnuson J."/>
            <person name="Murat C."/>
            <person name="Ohm R.A."/>
            <person name="Singer S.W."/>
            <person name="Spatafora J.W."/>
            <person name="Wang M."/>
            <person name="Veneault-Fourrey C."/>
            <person name="Henrissat B."/>
            <person name="Grigoriev I.V."/>
            <person name="Martin F.M."/>
            <person name="Perotto S."/>
        </authorList>
    </citation>
    <scope>NUCLEOTIDE SEQUENCE [LARGE SCALE GENOMIC DNA]</scope>
    <source>
        <strain evidence="2 3">ATCC 22711</strain>
    </source>
</reference>
<dbReference type="AlphaFoldDB" id="A0A2T3AUK7"/>
<dbReference type="GeneID" id="36572594"/>
<accession>A0A2T3AUK7</accession>
<dbReference type="EMBL" id="KZ679015">
    <property type="protein sequence ID" value="PSS12341.1"/>
    <property type="molecule type" value="Genomic_DNA"/>
</dbReference>
<name>A0A2T3AUK7_AMORE</name>
<evidence type="ECO:0000313" key="2">
    <source>
        <dbReference type="EMBL" id="PSS12341.1"/>
    </source>
</evidence>